<reference evidence="9" key="1">
    <citation type="submission" date="2020-01" db="EMBL/GenBank/DDBJ databases">
        <title>Development of genomics and gene disruption for Polysphondylium violaceum indicates a role for the polyketide synthase stlB in stalk morphogenesis.</title>
        <authorList>
            <person name="Narita B."/>
            <person name="Kawabe Y."/>
            <person name="Kin K."/>
            <person name="Saito T."/>
            <person name="Gibbs R."/>
            <person name="Kuspa A."/>
            <person name="Muzny D."/>
            <person name="Queller D."/>
            <person name="Richards S."/>
            <person name="Strassman J."/>
            <person name="Sucgang R."/>
            <person name="Worley K."/>
            <person name="Schaap P."/>
        </authorList>
    </citation>
    <scope>NUCLEOTIDE SEQUENCE</scope>
    <source>
        <strain evidence="9">QSvi11</strain>
    </source>
</reference>
<evidence type="ECO:0000313" key="10">
    <source>
        <dbReference type="Proteomes" id="UP000695562"/>
    </source>
</evidence>
<dbReference type="Pfam" id="PF01399">
    <property type="entry name" value="PCI"/>
    <property type="match status" value="1"/>
</dbReference>
<dbReference type="EMBL" id="AJWJ01001199">
    <property type="protein sequence ID" value="KAF2068109.1"/>
    <property type="molecule type" value="Genomic_DNA"/>
</dbReference>
<dbReference type="InterPro" id="IPR036390">
    <property type="entry name" value="WH_DNA-bd_sf"/>
</dbReference>
<dbReference type="AlphaFoldDB" id="A0A8J4PJG9"/>
<evidence type="ECO:0000256" key="6">
    <source>
        <dbReference type="ARBA" id="ARBA00022790"/>
    </source>
</evidence>
<dbReference type="FunFam" id="1.10.10.10:FF:000354">
    <property type="entry name" value="COP9 signalosome complex subunit 3"/>
    <property type="match status" value="1"/>
</dbReference>
<dbReference type="InterPro" id="IPR000717">
    <property type="entry name" value="PCI_dom"/>
</dbReference>
<sequence>MDAFVNDARGTNLKTLKTALAKYEDNLERAHPMLDNILSVLDPKQHSLGFLYVLKAKVGDSHKSNEAFINQVALFLANYSTEQVRLAPALFNTVINHYTEILHQTGQPIKGISGLKRSLAALSDSPLHILSPAHTNFLQLVILSKCYHIALPLIESNITSINPDQSGIAIQHILCYYYYAGIIFTALKKYKSAAESFKFVFTAPASALSAIAIEAYKKFVLVNLIISGSSSGFPRYTPPIVQRNIKSHCKAYTELTVSFSSNNINDIRQKAIPHAEAFQKDKNWGLVKLAIKSIYRRNIKKLTQTFMTLSIADIAEKVDLTPSKAEAFVLKMIEDGEIFASISQKDGMVSFHESPENFSGYNVFSELDSSINKVIQIDGTVKHIEEKLTLSQAFLKRMVNDRRGGNNNMNNQFDPEIDEFN</sequence>
<dbReference type="GO" id="GO:0008180">
    <property type="term" value="C:COP9 signalosome"/>
    <property type="evidence" value="ECO:0007669"/>
    <property type="project" value="UniProtKB-KW"/>
</dbReference>
<evidence type="ECO:0000259" key="8">
    <source>
        <dbReference type="PROSITE" id="PS50250"/>
    </source>
</evidence>
<comment type="similarity">
    <text evidence="3">Belongs to the CSN3 family.</text>
</comment>
<comment type="caution">
    <text evidence="9">The sequence shown here is derived from an EMBL/GenBank/DDBJ whole genome shotgun (WGS) entry which is preliminary data.</text>
</comment>
<keyword evidence="6" id="KW-0736">Signalosome</keyword>
<comment type="subcellular location">
    <subcellularLocation>
        <location evidence="2">Cytoplasm</location>
    </subcellularLocation>
    <subcellularLocation>
        <location evidence="1">Nucleus</location>
    </subcellularLocation>
</comment>
<feature type="domain" description="PCI" evidence="8">
    <location>
        <begin position="189"/>
        <end position="356"/>
    </location>
</feature>
<keyword evidence="10" id="KW-1185">Reference proteome</keyword>
<protein>
    <recommendedName>
        <fullName evidence="4">COP9 signalosome complex subunit 3</fullName>
    </recommendedName>
</protein>
<gene>
    <name evidence="9" type="ORF">CYY_010565</name>
</gene>
<evidence type="ECO:0000313" key="9">
    <source>
        <dbReference type="EMBL" id="KAF2068109.1"/>
    </source>
</evidence>
<evidence type="ECO:0000256" key="1">
    <source>
        <dbReference type="ARBA" id="ARBA00004123"/>
    </source>
</evidence>
<keyword evidence="7" id="KW-0539">Nucleus</keyword>
<keyword evidence="5" id="KW-0963">Cytoplasm</keyword>
<accession>A0A8J4PJG9</accession>
<organism evidence="9 10">
    <name type="scientific">Polysphondylium violaceum</name>
    <dbReference type="NCBI Taxonomy" id="133409"/>
    <lineage>
        <taxon>Eukaryota</taxon>
        <taxon>Amoebozoa</taxon>
        <taxon>Evosea</taxon>
        <taxon>Eumycetozoa</taxon>
        <taxon>Dictyostelia</taxon>
        <taxon>Dictyosteliales</taxon>
        <taxon>Dictyosteliaceae</taxon>
        <taxon>Polysphondylium</taxon>
    </lineage>
</organism>
<name>A0A8J4PJG9_9MYCE</name>
<dbReference type="InterPro" id="IPR050756">
    <property type="entry name" value="CSN3"/>
</dbReference>
<evidence type="ECO:0000256" key="2">
    <source>
        <dbReference type="ARBA" id="ARBA00004496"/>
    </source>
</evidence>
<proteinExistence type="inferred from homology"/>
<dbReference type="Proteomes" id="UP000695562">
    <property type="component" value="Unassembled WGS sequence"/>
</dbReference>
<dbReference type="PANTHER" id="PTHR10758:SF1">
    <property type="entry name" value="COP9 SIGNALOSOME COMPLEX SUBUNIT 3"/>
    <property type="match status" value="1"/>
</dbReference>
<evidence type="ECO:0000256" key="3">
    <source>
        <dbReference type="ARBA" id="ARBA00007084"/>
    </source>
</evidence>
<dbReference type="GO" id="GO:0005737">
    <property type="term" value="C:cytoplasm"/>
    <property type="evidence" value="ECO:0007669"/>
    <property type="project" value="UniProtKB-SubCell"/>
</dbReference>
<dbReference type="SUPFAM" id="SSF46785">
    <property type="entry name" value="Winged helix' DNA-binding domain"/>
    <property type="match status" value="1"/>
</dbReference>
<dbReference type="Gene3D" id="1.25.40.570">
    <property type="match status" value="1"/>
</dbReference>
<dbReference type="InterPro" id="IPR055089">
    <property type="entry name" value="COP9_N"/>
</dbReference>
<dbReference type="PROSITE" id="PS50250">
    <property type="entry name" value="PCI"/>
    <property type="match status" value="1"/>
</dbReference>
<dbReference type="Pfam" id="PF22788">
    <property type="entry name" value="COP9_hel_rpt"/>
    <property type="match status" value="1"/>
</dbReference>
<evidence type="ECO:0000256" key="7">
    <source>
        <dbReference type="ARBA" id="ARBA00023242"/>
    </source>
</evidence>
<evidence type="ECO:0000256" key="5">
    <source>
        <dbReference type="ARBA" id="ARBA00022490"/>
    </source>
</evidence>
<dbReference type="OrthoDB" id="29061at2759"/>
<evidence type="ECO:0000256" key="4">
    <source>
        <dbReference type="ARBA" id="ARBA00014878"/>
    </source>
</evidence>
<dbReference type="PANTHER" id="PTHR10758">
    <property type="entry name" value="26S PROTEASOME NON-ATPASE REGULATORY SUBUNIT 3/COP9 SIGNALOSOME COMPLEX SUBUNIT 3"/>
    <property type="match status" value="1"/>
</dbReference>
<dbReference type="GO" id="GO:0006511">
    <property type="term" value="P:ubiquitin-dependent protein catabolic process"/>
    <property type="evidence" value="ECO:0007669"/>
    <property type="project" value="TreeGrafter"/>
</dbReference>
<dbReference type="SMART" id="SM00088">
    <property type="entry name" value="PINT"/>
    <property type="match status" value="1"/>
</dbReference>